<reference evidence="5 6" key="1">
    <citation type="submission" date="2020-01" db="EMBL/GenBank/DDBJ databases">
        <title>Ponticoccus aerotolerans gen. nov., sp. nov., an anaerobic bacterium and proposal of Ponticoccusceae fam. nov., Ponticoccusles ord. nov. and Ponticoccuse classis nov. in the phylum Kiritimatiellaeota.</title>
        <authorList>
            <person name="Zhou L.Y."/>
            <person name="Du Z.J."/>
        </authorList>
    </citation>
    <scope>NUCLEOTIDE SEQUENCE [LARGE SCALE GENOMIC DNA]</scope>
    <source>
        <strain evidence="5 6">S-5007</strain>
    </source>
</reference>
<dbReference type="CDD" id="cd06267">
    <property type="entry name" value="PBP1_LacI_sugar_binding-like"/>
    <property type="match status" value="1"/>
</dbReference>
<dbReference type="Pfam" id="PF13377">
    <property type="entry name" value="Peripla_BP_3"/>
    <property type="match status" value="1"/>
</dbReference>
<dbReference type="GO" id="GO:0003700">
    <property type="term" value="F:DNA-binding transcription factor activity"/>
    <property type="evidence" value="ECO:0007669"/>
    <property type="project" value="TreeGrafter"/>
</dbReference>
<dbReference type="Proteomes" id="UP000464954">
    <property type="component" value="Chromosome"/>
</dbReference>
<accession>A0A6P1M8E6</accession>
<dbReference type="CDD" id="cd01392">
    <property type="entry name" value="HTH_LacI"/>
    <property type="match status" value="1"/>
</dbReference>
<dbReference type="EMBL" id="CP047593">
    <property type="protein sequence ID" value="QHI70151.1"/>
    <property type="molecule type" value="Genomic_DNA"/>
</dbReference>
<name>A0A6P1M8E6_9BACT</name>
<keyword evidence="2" id="KW-0238">DNA-binding</keyword>
<dbReference type="PANTHER" id="PTHR30146">
    <property type="entry name" value="LACI-RELATED TRANSCRIPTIONAL REPRESSOR"/>
    <property type="match status" value="1"/>
</dbReference>
<dbReference type="PANTHER" id="PTHR30146:SF109">
    <property type="entry name" value="HTH-TYPE TRANSCRIPTIONAL REGULATOR GALS"/>
    <property type="match status" value="1"/>
</dbReference>
<feature type="domain" description="HTH lacI-type" evidence="4">
    <location>
        <begin position="5"/>
        <end position="63"/>
    </location>
</feature>
<evidence type="ECO:0000256" key="1">
    <source>
        <dbReference type="ARBA" id="ARBA00023015"/>
    </source>
</evidence>
<keyword evidence="1" id="KW-0805">Transcription regulation</keyword>
<dbReference type="AlphaFoldDB" id="A0A6P1M8E6"/>
<dbReference type="InterPro" id="IPR000843">
    <property type="entry name" value="HTH_LacI"/>
</dbReference>
<dbReference type="InterPro" id="IPR028082">
    <property type="entry name" value="Peripla_BP_I"/>
</dbReference>
<keyword evidence="3" id="KW-0804">Transcription</keyword>
<evidence type="ECO:0000256" key="3">
    <source>
        <dbReference type="ARBA" id="ARBA00023163"/>
    </source>
</evidence>
<dbReference type="Pfam" id="PF00356">
    <property type="entry name" value="LacI"/>
    <property type="match status" value="1"/>
</dbReference>
<dbReference type="KEGG" id="taer:GT409_12080"/>
<dbReference type="PROSITE" id="PS50932">
    <property type="entry name" value="HTH_LACI_2"/>
    <property type="match status" value="1"/>
</dbReference>
<dbReference type="SUPFAM" id="SSF47413">
    <property type="entry name" value="lambda repressor-like DNA-binding domains"/>
    <property type="match status" value="1"/>
</dbReference>
<dbReference type="InterPro" id="IPR046335">
    <property type="entry name" value="LacI/GalR-like_sensor"/>
</dbReference>
<dbReference type="SUPFAM" id="SSF53822">
    <property type="entry name" value="Periplasmic binding protein-like I"/>
    <property type="match status" value="1"/>
</dbReference>
<evidence type="ECO:0000313" key="5">
    <source>
        <dbReference type="EMBL" id="QHI70151.1"/>
    </source>
</evidence>
<dbReference type="Gene3D" id="3.40.50.2300">
    <property type="match status" value="2"/>
</dbReference>
<proteinExistence type="predicted"/>
<organism evidence="5 6">
    <name type="scientific">Tichowtungia aerotolerans</name>
    <dbReference type="NCBI Taxonomy" id="2697043"/>
    <lineage>
        <taxon>Bacteria</taxon>
        <taxon>Pseudomonadati</taxon>
        <taxon>Kiritimatiellota</taxon>
        <taxon>Tichowtungiia</taxon>
        <taxon>Tichowtungiales</taxon>
        <taxon>Tichowtungiaceae</taxon>
        <taxon>Tichowtungia</taxon>
    </lineage>
</organism>
<dbReference type="SMART" id="SM00354">
    <property type="entry name" value="HTH_LACI"/>
    <property type="match status" value="1"/>
</dbReference>
<evidence type="ECO:0000259" key="4">
    <source>
        <dbReference type="PROSITE" id="PS50932"/>
    </source>
</evidence>
<evidence type="ECO:0000313" key="6">
    <source>
        <dbReference type="Proteomes" id="UP000464954"/>
    </source>
</evidence>
<sequence length="327" mass="36747">MKKQVTIKDIAKELGVSHSVVSRALNPNPDKNARISPETKERIVKTAKRLGFQRNRIAEFLKHGKAATIGVFMPEFSNRLGADLMMGISEAAAEYGFPLNFYFGMNYSSFETFIHKNIKNPCSGIISYPFEFGESEELKKLFSEFADSGGKTILLNTTCGSGFPVLYMNNQKGSQIAADFLIKKACSLYLVDNSHRGRSDSFLSYIDGKGFLDRCVRFDFQEFPTIFKRVADNRTGFPIGIFAANDQNAADIIRKVRELGLQFKEEIALVGYDDLQLAAQLDPPLTTIHQPFRYEGRRAVEKLINVIYGGNEEDESIDPFLVERETA</sequence>
<protein>
    <submittedName>
        <fullName evidence="5">Substrate-binding domain-containing protein</fullName>
    </submittedName>
</protein>
<dbReference type="Gene3D" id="1.10.260.40">
    <property type="entry name" value="lambda repressor-like DNA-binding domains"/>
    <property type="match status" value="1"/>
</dbReference>
<dbReference type="InterPro" id="IPR010982">
    <property type="entry name" value="Lambda_DNA-bd_dom_sf"/>
</dbReference>
<keyword evidence="6" id="KW-1185">Reference proteome</keyword>
<dbReference type="GO" id="GO:0000976">
    <property type="term" value="F:transcription cis-regulatory region binding"/>
    <property type="evidence" value="ECO:0007669"/>
    <property type="project" value="TreeGrafter"/>
</dbReference>
<evidence type="ECO:0000256" key="2">
    <source>
        <dbReference type="ARBA" id="ARBA00023125"/>
    </source>
</evidence>
<dbReference type="RefSeq" id="WP_160629330.1">
    <property type="nucleotide sequence ID" value="NZ_CP047593.1"/>
</dbReference>
<gene>
    <name evidence="5" type="ORF">GT409_12080</name>
</gene>